<organism evidence="5 6">
    <name type="scientific">Sesamum angolense</name>
    <dbReference type="NCBI Taxonomy" id="2727404"/>
    <lineage>
        <taxon>Eukaryota</taxon>
        <taxon>Viridiplantae</taxon>
        <taxon>Streptophyta</taxon>
        <taxon>Embryophyta</taxon>
        <taxon>Tracheophyta</taxon>
        <taxon>Spermatophyta</taxon>
        <taxon>Magnoliopsida</taxon>
        <taxon>eudicotyledons</taxon>
        <taxon>Gunneridae</taxon>
        <taxon>Pentapetalae</taxon>
        <taxon>asterids</taxon>
        <taxon>lamiids</taxon>
        <taxon>Lamiales</taxon>
        <taxon>Pedaliaceae</taxon>
        <taxon>Sesamum</taxon>
    </lineage>
</organism>
<sequence length="698" mass="78955">MVEDILDLKEDLFDLDEDEAIAVYAAYTLTNMIGQPDQLEHLIRIIKSMNPCMMVVTEVEANCNSPIFVERFVEALFFYGACFESMAECMKNDEKHRCIAERTCFSSAIRNMVAAEGEDRKIRHVGISVWRAFFTHFGFEEMELSMSAVYQANLVVRNFTSGSSYTFDIDGKSLIIGWKGAPFSLVALLSTSILESMAPRSHEAFQDNELPLTLSYDAEVKKGDPCNLQAPFEILIKHGSQMKRLRSGKRCGPSQHKHLETARRDGQTSEMGGSASNCQVLPAVSIMRMATMELIKSRSRMAGDSSTLGNASAFDSGLTHKHAKNLKHVFCLLNAAEKFSNQQYDEAEKLLIFLLSASHADHPIERVVTYFARDLQERIDMENGNFDLEKEVADVDVEQALADLKAAIFRSEQLLPFTQITHFTAIQTILDSLASAEKIHFIDIGTKLGSHWVIIVHSLANRKNFPVEQLKITVVCTPKDNVEEKVEMLSSFAESMNVPFIFKIVNSEMHEFKQDQFELEAGEVVAVYMEFCQTALAASPSNMEALIGWVKNLNPHLMVVNEIEADICASAFAPRFHEALFLCSAMFDCLEDCLEQDNRCREIIEKVYFQEIIKNGAMSEDDGSFRRHRKINFWREYFARFGIVEMELSQPSMDQASLLVKESPCWKSCTLGMNGKCMLLGWNEIPLRSVSAWKFHKD</sequence>
<comment type="similarity">
    <text evidence="3">Belongs to the GRAS family.</text>
</comment>
<dbReference type="PROSITE" id="PS50985">
    <property type="entry name" value="GRAS"/>
    <property type="match status" value="2"/>
</dbReference>
<protein>
    <submittedName>
        <fullName evidence="5">GRAS family protein RAM1</fullName>
    </submittedName>
</protein>
<dbReference type="AlphaFoldDB" id="A0AAE1X660"/>
<feature type="compositionally biased region" description="Basic and acidic residues" evidence="4">
    <location>
        <begin position="257"/>
        <end position="267"/>
    </location>
</feature>
<dbReference type="PANTHER" id="PTHR31636">
    <property type="entry name" value="OSJNBA0084A10.13 PROTEIN-RELATED"/>
    <property type="match status" value="1"/>
</dbReference>
<comment type="caution">
    <text evidence="3">Lacks conserved residue(s) required for the propagation of feature annotation.</text>
</comment>
<dbReference type="Pfam" id="PF03514">
    <property type="entry name" value="GRAS"/>
    <property type="match status" value="2"/>
</dbReference>
<evidence type="ECO:0000256" key="1">
    <source>
        <dbReference type="ARBA" id="ARBA00023015"/>
    </source>
</evidence>
<dbReference type="Proteomes" id="UP001289374">
    <property type="component" value="Unassembled WGS sequence"/>
</dbReference>
<name>A0AAE1X660_9LAMI</name>
<feature type="region of interest" description="SAW" evidence="3">
    <location>
        <begin position="618"/>
        <end position="694"/>
    </location>
</feature>
<reference evidence="5" key="2">
    <citation type="journal article" date="2024" name="Plant">
        <title>Genomic evolution and insights into agronomic trait innovations of Sesamum species.</title>
        <authorList>
            <person name="Miao H."/>
            <person name="Wang L."/>
            <person name="Qu L."/>
            <person name="Liu H."/>
            <person name="Sun Y."/>
            <person name="Le M."/>
            <person name="Wang Q."/>
            <person name="Wei S."/>
            <person name="Zheng Y."/>
            <person name="Lin W."/>
            <person name="Duan Y."/>
            <person name="Cao H."/>
            <person name="Xiong S."/>
            <person name="Wang X."/>
            <person name="Wei L."/>
            <person name="Li C."/>
            <person name="Ma Q."/>
            <person name="Ju M."/>
            <person name="Zhao R."/>
            <person name="Li G."/>
            <person name="Mu C."/>
            <person name="Tian Q."/>
            <person name="Mei H."/>
            <person name="Zhang T."/>
            <person name="Gao T."/>
            <person name="Zhang H."/>
        </authorList>
    </citation>
    <scope>NUCLEOTIDE SEQUENCE</scope>
    <source>
        <strain evidence="5">K16</strain>
    </source>
</reference>
<evidence type="ECO:0000256" key="3">
    <source>
        <dbReference type="PROSITE-ProRule" id="PRU01191"/>
    </source>
</evidence>
<feature type="region of interest" description="Disordered" evidence="4">
    <location>
        <begin position="246"/>
        <end position="275"/>
    </location>
</feature>
<evidence type="ECO:0000313" key="5">
    <source>
        <dbReference type="EMBL" id="KAK4405479.1"/>
    </source>
</evidence>
<keyword evidence="1" id="KW-0805">Transcription regulation</keyword>
<evidence type="ECO:0000256" key="4">
    <source>
        <dbReference type="SAM" id="MobiDB-lite"/>
    </source>
</evidence>
<gene>
    <name evidence="5" type="ORF">Sango_0554400</name>
</gene>
<dbReference type="EMBL" id="JACGWL010000003">
    <property type="protein sequence ID" value="KAK4405479.1"/>
    <property type="molecule type" value="Genomic_DNA"/>
</dbReference>
<reference evidence="5" key="1">
    <citation type="submission" date="2020-06" db="EMBL/GenBank/DDBJ databases">
        <authorList>
            <person name="Li T."/>
            <person name="Hu X."/>
            <person name="Zhang T."/>
            <person name="Song X."/>
            <person name="Zhang H."/>
            <person name="Dai N."/>
            <person name="Sheng W."/>
            <person name="Hou X."/>
            <person name="Wei L."/>
        </authorList>
    </citation>
    <scope>NUCLEOTIDE SEQUENCE</scope>
    <source>
        <strain evidence="5">K16</strain>
        <tissue evidence="5">Leaf</tissue>
    </source>
</reference>
<proteinExistence type="inferred from homology"/>
<dbReference type="InterPro" id="IPR005202">
    <property type="entry name" value="TF_GRAS"/>
</dbReference>
<evidence type="ECO:0000313" key="6">
    <source>
        <dbReference type="Proteomes" id="UP001289374"/>
    </source>
</evidence>
<comment type="caution">
    <text evidence="5">The sequence shown here is derived from an EMBL/GenBank/DDBJ whole genome shotgun (WGS) entry which is preliminary data.</text>
</comment>
<evidence type="ECO:0000256" key="2">
    <source>
        <dbReference type="ARBA" id="ARBA00023163"/>
    </source>
</evidence>
<accession>A0AAE1X660</accession>
<feature type="region of interest" description="Leucine repeat II (LRII)" evidence="3">
    <location>
        <begin position="484"/>
        <end position="516"/>
    </location>
</feature>
<feature type="region of interest" description="SAW" evidence="3">
    <location>
        <begin position="114"/>
        <end position="190"/>
    </location>
</feature>
<keyword evidence="6" id="KW-1185">Reference proteome</keyword>
<keyword evidence="2" id="KW-0804">Transcription</keyword>